<dbReference type="RefSeq" id="WP_106262444.1">
    <property type="nucleotide sequence ID" value="NZ_PVTQ01000001.1"/>
</dbReference>
<dbReference type="Proteomes" id="UP000238392">
    <property type="component" value="Unassembled WGS sequence"/>
</dbReference>
<keyword evidence="2" id="KW-1133">Transmembrane helix</keyword>
<evidence type="ECO:0000256" key="1">
    <source>
        <dbReference type="SAM" id="MobiDB-lite"/>
    </source>
</evidence>
<dbReference type="EMBL" id="PVTQ01000001">
    <property type="protein sequence ID" value="PRY94179.1"/>
    <property type="molecule type" value="Genomic_DNA"/>
</dbReference>
<feature type="transmembrane region" description="Helical" evidence="2">
    <location>
        <begin position="78"/>
        <end position="97"/>
    </location>
</feature>
<dbReference type="OrthoDB" id="7874406at2"/>
<sequence>MNHLIALLSSVTCLTLMAMVYYCKFLTGQRSWLRSDVIQMNLLAILTGLFSLALPATIMGLLGVTATGFSFATLGNSAIEIASAAAITATVWLYVSAVKRGNSEARFSDNVMPFTPTPPAPRTPTRPMKKAA</sequence>
<evidence type="ECO:0008006" key="5">
    <source>
        <dbReference type="Google" id="ProtNLM"/>
    </source>
</evidence>
<evidence type="ECO:0000313" key="4">
    <source>
        <dbReference type="Proteomes" id="UP000238392"/>
    </source>
</evidence>
<reference evidence="3 4" key="1">
    <citation type="submission" date="2018-03" db="EMBL/GenBank/DDBJ databases">
        <title>Genomic Encyclopedia of Archaeal and Bacterial Type Strains, Phase II (KMG-II): from individual species to whole genera.</title>
        <authorList>
            <person name="Goeker M."/>
        </authorList>
    </citation>
    <scope>NUCLEOTIDE SEQUENCE [LARGE SCALE GENOMIC DNA]</scope>
    <source>
        <strain evidence="3 4">DSM 100212</strain>
    </source>
</reference>
<name>A0A2T0X5G0_9RHOB</name>
<protein>
    <recommendedName>
        <fullName evidence="5">MotA/TolQ/ExbB proton channel family protein</fullName>
    </recommendedName>
</protein>
<feature type="compositionally biased region" description="Pro residues" evidence="1">
    <location>
        <begin position="115"/>
        <end position="124"/>
    </location>
</feature>
<feature type="region of interest" description="Disordered" evidence="1">
    <location>
        <begin position="110"/>
        <end position="132"/>
    </location>
</feature>
<evidence type="ECO:0000256" key="2">
    <source>
        <dbReference type="SAM" id="Phobius"/>
    </source>
</evidence>
<gene>
    <name evidence="3" type="ORF">CLV74_101315</name>
</gene>
<comment type="caution">
    <text evidence="3">The sequence shown here is derived from an EMBL/GenBank/DDBJ whole genome shotgun (WGS) entry which is preliminary data.</text>
</comment>
<keyword evidence="4" id="KW-1185">Reference proteome</keyword>
<organism evidence="3 4">
    <name type="scientific">Donghicola tyrosinivorans</name>
    <dbReference type="NCBI Taxonomy" id="1652492"/>
    <lineage>
        <taxon>Bacteria</taxon>
        <taxon>Pseudomonadati</taxon>
        <taxon>Pseudomonadota</taxon>
        <taxon>Alphaproteobacteria</taxon>
        <taxon>Rhodobacterales</taxon>
        <taxon>Roseobacteraceae</taxon>
        <taxon>Donghicola</taxon>
    </lineage>
</organism>
<feature type="transmembrane region" description="Helical" evidence="2">
    <location>
        <begin position="43"/>
        <end position="72"/>
    </location>
</feature>
<keyword evidence="2" id="KW-0472">Membrane</keyword>
<keyword evidence="2" id="KW-0812">Transmembrane</keyword>
<evidence type="ECO:0000313" key="3">
    <source>
        <dbReference type="EMBL" id="PRY94179.1"/>
    </source>
</evidence>
<feature type="transmembrane region" description="Helical" evidence="2">
    <location>
        <begin position="6"/>
        <end position="23"/>
    </location>
</feature>
<proteinExistence type="predicted"/>
<accession>A0A2T0X5G0</accession>
<dbReference type="AlphaFoldDB" id="A0A2T0X5G0"/>